<gene>
    <name evidence="3" type="ORF">ACFOGI_16165</name>
</gene>
<feature type="region of interest" description="Disordered" evidence="1">
    <location>
        <begin position="33"/>
        <end position="85"/>
    </location>
</feature>
<dbReference type="RefSeq" id="WP_390274833.1">
    <property type="nucleotide sequence ID" value="NZ_JBHRSA010000058.1"/>
</dbReference>
<evidence type="ECO:0000256" key="1">
    <source>
        <dbReference type="SAM" id="MobiDB-lite"/>
    </source>
</evidence>
<dbReference type="PROSITE" id="PS51257">
    <property type="entry name" value="PROKAR_LIPOPROTEIN"/>
    <property type="match status" value="1"/>
</dbReference>
<dbReference type="InterPro" id="IPR001279">
    <property type="entry name" value="Metallo-B-lactamas"/>
</dbReference>
<dbReference type="CDD" id="cd07731">
    <property type="entry name" value="ComA-like_MBL-fold"/>
    <property type="match status" value="1"/>
</dbReference>
<dbReference type="Proteomes" id="UP001595279">
    <property type="component" value="Unassembled WGS sequence"/>
</dbReference>
<dbReference type="PANTHER" id="PTHR30619">
    <property type="entry name" value="DNA INTERNALIZATION/COMPETENCE PROTEIN COMEC/REC2"/>
    <property type="match status" value="1"/>
</dbReference>
<evidence type="ECO:0000313" key="3">
    <source>
        <dbReference type="EMBL" id="MFC3041770.1"/>
    </source>
</evidence>
<dbReference type="SUPFAM" id="SSF56281">
    <property type="entry name" value="Metallo-hydrolase/oxidoreductase"/>
    <property type="match status" value="1"/>
</dbReference>
<dbReference type="Gene3D" id="3.60.15.10">
    <property type="entry name" value="Ribonuclease Z/Hydroxyacylglutathione hydrolase-like"/>
    <property type="match status" value="1"/>
</dbReference>
<feature type="compositionally biased region" description="Basic and acidic residues" evidence="1">
    <location>
        <begin position="70"/>
        <end position="80"/>
    </location>
</feature>
<dbReference type="Pfam" id="PF00753">
    <property type="entry name" value="Lactamase_B"/>
    <property type="match status" value="1"/>
</dbReference>
<dbReference type="Pfam" id="PF12836">
    <property type="entry name" value="HHH_3"/>
    <property type="match status" value="1"/>
</dbReference>
<proteinExistence type="predicted"/>
<dbReference type="EMBL" id="JBHRSA010000058">
    <property type="protein sequence ID" value="MFC3041770.1"/>
    <property type="molecule type" value="Genomic_DNA"/>
</dbReference>
<dbReference type="InterPro" id="IPR052159">
    <property type="entry name" value="Competence_DNA_uptake"/>
</dbReference>
<reference evidence="4" key="1">
    <citation type="journal article" date="2019" name="Int. J. Syst. Evol. Microbiol.">
        <title>The Global Catalogue of Microorganisms (GCM) 10K type strain sequencing project: providing services to taxonomists for standard genome sequencing and annotation.</title>
        <authorList>
            <consortium name="The Broad Institute Genomics Platform"/>
            <consortium name="The Broad Institute Genome Sequencing Center for Infectious Disease"/>
            <person name="Wu L."/>
            <person name="Ma J."/>
        </authorList>
    </citation>
    <scope>NUCLEOTIDE SEQUENCE [LARGE SCALE GENOMIC DNA]</scope>
    <source>
        <strain evidence="4">KCTC 13128</strain>
    </source>
</reference>
<feature type="region of interest" description="Disordered" evidence="1">
    <location>
        <begin position="339"/>
        <end position="379"/>
    </location>
</feature>
<protein>
    <submittedName>
        <fullName evidence="3">MBL fold metallo-hydrolase</fullName>
    </submittedName>
</protein>
<dbReference type="InterPro" id="IPR036866">
    <property type="entry name" value="RibonucZ/Hydroxyglut_hydro"/>
</dbReference>
<comment type="caution">
    <text evidence="3">The sequence shown here is derived from an EMBL/GenBank/DDBJ whole genome shotgun (WGS) entry which is preliminary data.</text>
</comment>
<feature type="compositionally biased region" description="Acidic residues" evidence="1">
    <location>
        <begin position="348"/>
        <end position="358"/>
    </location>
</feature>
<name>A0ABV7D022_9BACI</name>
<evidence type="ECO:0000259" key="2">
    <source>
        <dbReference type="SMART" id="SM00849"/>
    </source>
</evidence>
<feature type="domain" description="Metallo-beta-lactamase" evidence="2">
    <location>
        <begin position="101"/>
        <end position="294"/>
    </location>
</feature>
<dbReference type="SMART" id="SM00849">
    <property type="entry name" value="Lactamase_B"/>
    <property type="match status" value="1"/>
</dbReference>
<dbReference type="Gene3D" id="1.10.150.320">
    <property type="entry name" value="Photosystem II 12 kDa extrinsic protein"/>
    <property type="match status" value="1"/>
</dbReference>
<feature type="compositionally biased region" description="Polar residues" evidence="1">
    <location>
        <begin position="36"/>
        <end position="45"/>
    </location>
</feature>
<sequence length="438" mass="47420">MRHTRPTIGGVTLYRHLLTSLMLLFLLAGCGEETTQDPTDSTVKTNTEDIQEEETHEQGVPEMEPSETDNEAKNESDENTKSNGKALSDLKVHFIDAGQADATLFQFQDGEEKYTILYDTGDWRGNDVVHYLSSQGVAEIDVLAISHPDADHIGQMEEIVGTYDVGEVWMTGNESTSDTFQGAMEAVLASDAGYEEPRAGDEYAVGPMEIDVLYPASITGNSNEESLSLKFTYGDMEFLFTGDAEKDGEQYMMNSGTSVEADILQLGHHGSDTSSDPSFIDAVDPEVAVYSAGEGNSYGHPSPEVVSLIQDRNSDLYGTDIHGTIVITTDGQEYRIATREDGTISPESTDDAEPSSSEDTEKAKDVAESGNGQDATDGCVNINEASKEAVQEIIHIGPERADELIELRPYQSVDGLDKINGIGPARVDDIKEEGKACA</sequence>
<evidence type="ECO:0000313" key="4">
    <source>
        <dbReference type="Proteomes" id="UP001595279"/>
    </source>
</evidence>
<organism evidence="3 4">
    <name type="scientific">Virgibacillus xinjiangensis</name>
    <dbReference type="NCBI Taxonomy" id="393090"/>
    <lineage>
        <taxon>Bacteria</taxon>
        <taxon>Bacillati</taxon>
        <taxon>Bacillota</taxon>
        <taxon>Bacilli</taxon>
        <taxon>Bacillales</taxon>
        <taxon>Bacillaceae</taxon>
        <taxon>Virgibacillus</taxon>
    </lineage>
</organism>
<dbReference type="PANTHER" id="PTHR30619:SF7">
    <property type="entry name" value="BETA-LACTAMASE DOMAIN PROTEIN"/>
    <property type="match status" value="1"/>
</dbReference>
<keyword evidence="4" id="KW-1185">Reference proteome</keyword>
<dbReference type="InterPro" id="IPR010994">
    <property type="entry name" value="RuvA_2-like"/>
</dbReference>
<dbReference type="InterPro" id="IPR035681">
    <property type="entry name" value="ComA-like_MBL"/>
</dbReference>
<dbReference type="SUPFAM" id="SSF47781">
    <property type="entry name" value="RuvA domain 2-like"/>
    <property type="match status" value="1"/>
</dbReference>
<accession>A0ABV7D022</accession>